<keyword evidence="4" id="KW-0012">Acyltransferase</keyword>
<evidence type="ECO:0000259" key="3">
    <source>
        <dbReference type="SMART" id="SM00563"/>
    </source>
</evidence>
<dbReference type="InterPro" id="IPR000873">
    <property type="entry name" value="AMP-dep_synth/lig_dom"/>
</dbReference>
<feature type="domain" description="Phospholipid/glycerol acyltransferase" evidence="3">
    <location>
        <begin position="42"/>
        <end position="152"/>
    </location>
</feature>
<gene>
    <name evidence="4" type="primary">aas</name>
    <name evidence="4" type="ORF">Azoinq_09500</name>
</gene>
<dbReference type="PROSITE" id="PS00455">
    <property type="entry name" value="AMP_BINDING"/>
    <property type="match status" value="1"/>
</dbReference>
<reference evidence="4" key="1">
    <citation type="submission" date="2020-11" db="EMBL/GenBank/DDBJ databases">
        <title>Azospira inquinata sp. nov.</title>
        <authorList>
            <person name="Moe W.M."/>
            <person name="Mikes M.C."/>
        </authorList>
    </citation>
    <scope>NUCLEOTIDE SEQUENCE</scope>
    <source>
        <strain evidence="4">Azo-3</strain>
    </source>
</reference>
<evidence type="ECO:0000256" key="2">
    <source>
        <dbReference type="ARBA" id="ARBA00022598"/>
    </source>
</evidence>
<dbReference type="EC" id="2.3.1.40" evidence="4"/>
<evidence type="ECO:0000313" key="4">
    <source>
        <dbReference type="EMBL" id="QWT48105.1"/>
    </source>
</evidence>
<keyword evidence="4" id="KW-0808">Transferase</keyword>
<dbReference type="NCBIfam" id="NF005959">
    <property type="entry name" value="PRK08043.1"/>
    <property type="match status" value="1"/>
</dbReference>
<dbReference type="GO" id="GO:0006631">
    <property type="term" value="P:fatty acid metabolic process"/>
    <property type="evidence" value="ECO:0007669"/>
    <property type="project" value="TreeGrafter"/>
</dbReference>
<dbReference type="GO" id="GO:0008779">
    <property type="term" value="F:acyl-[acyl-carrier-protein]-phospholipid O-acyltransferase activity"/>
    <property type="evidence" value="ECO:0007669"/>
    <property type="project" value="UniProtKB-EC"/>
</dbReference>
<keyword evidence="5" id="KW-1185">Reference proteome</keyword>
<dbReference type="EC" id="6.2.1.47" evidence="4"/>
<dbReference type="AlphaFoldDB" id="A0A975XTV3"/>
<dbReference type="EMBL" id="CP064782">
    <property type="protein sequence ID" value="QWT48105.1"/>
    <property type="molecule type" value="Genomic_DNA"/>
</dbReference>
<keyword evidence="2 4" id="KW-0436">Ligase</keyword>
<dbReference type="InterPro" id="IPR020845">
    <property type="entry name" value="AMP-binding_CS"/>
</dbReference>
<comment type="similarity">
    <text evidence="1">Belongs to the ATP-dependent AMP-binding enzyme family.</text>
</comment>
<dbReference type="Proteomes" id="UP000683428">
    <property type="component" value="Chromosome"/>
</dbReference>
<evidence type="ECO:0000256" key="1">
    <source>
        <dbReference type="ARBA" id="ARBA00006432"/>
    </source>
</evidence>
<dbReference type="RefSeq" id="WP_216129674.1">
    <property type="nucleotide sequence ID" value="NZ_CP064782.1"/>
</dbReference>
<dbReference type="GO" id="GO:0031956">
    <property type="term" value="F:medium-chain fatty acid-CoA ligase activity"/>
    <property type="evidence" value="ECO:0007669"/>
    <property type="project" value="TreeGrafter"/>
</dbReference>
<dbReference type="Pfam" id="PF00501">
    <property type="entry name" value="AMP-binding"/>
    <property type="match status" value="1"/>
</dbReference>
<evidence type="ECO:0000313" key="5">
    <source>
        <dbReference type="Proteomes" id="UP000683428"/>
    </source>
</evidence>
<protein>
    <submittedName>
        <fullName evidence="4">Bifunctional acyl-ACP--phospholipid O-acyltransferase/long-chain-fatty-acid--ACP ligase</fullName>
        <ecNumber evidence="4">2.3.1.40</ecNumber>
        <ecNumber evidence="4">6.2.1.47</ecNumber>
    </submittedName>
</protein>
<dbReference type="SMART" id="SM00563">
    <property type="entry name" value="PlsC"/>
    <property type="match status" value="1"/>
</dbReference>
<proteinExistence type="inferred from homology"/>
<sequence length="738" mass="81167">MAIHSFRSFLRRFARPFLRPIFRVLFRVRVEGEIPPVWPERLLVVANHESFLDGPLLGLFLPLDPVYVIHTDIARSWYFRILLSVVDYLVVDPANPMAMKQVIHLIRSGRPVVIFPEGRITLTGSLMKVYDGPALVAAKTGAAILPVRLDGTARSYFARLSGRNPKRVFPRITLTLLPLTSLPQPHGDSSRQRRFHEGEALRRLMQEMLFASRPRLTLFGAFCRTMDIHGRRRKVVEDQQGANLSYQGLLKMSLMLGRLLARRTAPGERVGVLLPNVAPTLGLFLGLPAMGRVPAMLNYSAGREGLQVACQAAAIRLIVTSRRFLAAAHLEETAAALTGVTFLYLEDLRQELRWYDLPWLYGFALWWPRCAVNRARGEDPAVVLFTSGSEGRPKGVELSHGALLANIAQIRSVYDVSVDDHFLNALPLFHALGLTAGGLLPLLAGCRVFLYPSPLHYRVIPELAYDRGCTVLLGTSTFLGHYAKFAHPYDFYRLRYVVAGGERLTEPVRQVWMDKFGLRIMEGYGTTETAPVIAVNAPMAYRRGSVGQPLPGIKLRLLPVPGIDQGGRLQVSGPNVMSGYLRAEAPGVLEPPVSPAGPGWYDTGDIAELDEDGFVFIRGRVKRFAKVAGEMVSLDRAEALAAAAAPQALHAVLAEEVPGRGEALVLYTTDPDLSRERLAASARAGGFPEIAIPRRVVWRESLPLMATGKVDYVTLARQAGATAPVPSAPDTVSEPVAV</sequence>
<name>A0A975XTV3_9RHOO</name>
<dbReference type="KEGG" id="aiq:Azoinq_09500"/>
<dbReference type="PANTHER" id="PTHR43201:SF5">
    <property type="entry name" value="MEDIUM-CHAIN ACYL-COA LIGASE ACSF2, MITOCHONDRIAL"/>
    <property type="match status" value="1"/>
</dbReference>
<organism evidence="4 5">
    <name type="scientific">Azospira inquinata</name>
    <dbReference type="NCBI Taxonomy" id="2785627"/>
    <lineage>
        <taxon>Bacteria</taxon>
        <taxon>Pseudomonadati</taxon>
        <taxon>Pseudomonadota</taxon>
        <taxon>Betaproteobacteria</taxon>
        <taxon>Rhodocyclales</taxon>
        <taxon>Rhodocyclaceae</taxon>
        <taxon>Azospira</taxon>
    </lineage>
</organism>
<dbReference type="PANTHER" id="PTHR43201">
    <property type="entry name" value="ACYL-COA SYNTHETASE"/>
    <property type="match status" value="1"/>
</dbReference>
<dbReference type="InterPro" id="IPR002123">
    <property type="entry name" value="Plipid/glycerol_acylTrfase"/>
</dbReference>
<dbReference type="Pfam" id="PF01553">
    <property type="entry name" value="Acyltransferase"/>
    <property type="match status" value="1"/>
</dbReference>
<accession>A0A975XTV3</accession>
<dbReference type="CDD" id="cd07989">
    <property type="entry name" value="LPLAT_AGPAT-like"/>
    <property type="match status" value="1"/>
</dbReference>